<evidence type="ECO:0000313" key="3">
    <source>
        <dbReference type="Proteomes" id="UP001432180"/>
    </source>
</evidence>
<evidence type="ECO:0000313" key="2">
    <source>
        <dbReference type="EMBL" id="WPL16346.1"/>
    </source>
</evidence>
<reference evidence="2 3" key="1">
    <citation type="journal article" date="2023" name="Microorganisms">
        <title>Thiorhodovibrio frisius and Trv. litoralis spp. nov., Two Novel Members from a Clade of Fastidious Purple Sulfur Bacteria That Exhibit Unique Red-Shifted Light-Harvesting Capabilities.</title>
        <authorList>
            <person name="Methner A."/>
            <person name="Kuzyk S.B."/>
            <person name="Petersen J."/>
            <person name="Bauer S."/>
            <person name="Brinkmann H."/>
            <person name="Sichau K."/>
            <person name="Wanner G."/>
            <person name="Wolf J."/>
            <person name="Neumann-Schaal M."/>
            <person name="Henke P."/>
            <person name="Tank M."/>
            <person name="Sproer C."/>
            <person name="Bunk B."/>
            <person name="Overmann J."/>
        </authorList>
    </citation>
    <scope>NUCLEOTIDE SEQUENCE [LARGE SCALE GENOMIC DNA]</scope>
    <source>
        <strain evidence="2 3">DSM 6702</strain>
    </source>
</reference>
<proteinExistence type="predicted"/>
<name>A0ABZ0S882_9GAMM</name>
<dbReference type="InterPro" id="IPR025319">
    <property type="entry name" value="DUF4224"/>
</dbReference>
<dbReference type="Pfam" id="PF13986">
    <property type="entry name" value="DUF4224"/>
    <property type="match status" value="1"/>
</dbReference>
<accession>A0ABZ0S882</accession>
<organism evidence="2 3">
    <name type="scientific">Thiorhodovibrio winogradskyi</name>
    <dbReference type="NCBI Taxonomy" id="77007"/>
    <lineage>
        <taxon>Bacteria</taxon>
        <taxon>Pseudomonadati</taxon>
        <taxon>Pseudomonadota</taxon>
        <taxon>Gammaproteobacteria</taxon>
        <taxon>Chromatiales</taxon>
        <taxon>Chromatiaceae</taxon>
        <taxon>Thiorhodovibrio</taxon>
    </lineage>
</organism>
<dbReference type="EMBL" id="CP121472">
    <property type="protein sequence ID" value="WPL16346.1"/>
    <property type="molecule type" value="Genomic_DNA"/>
</dbReference>
<protein>
    <recommendedName>
        <fullName evidence="1">DUF4224 domain-containing protein</fullName>
    </recommendedName>
</protein>
<feature type="domain" description="DUF4224" evidence="1">
    <location>
        <begin position="7"/>
        <end position="49"/>
    </location>
</feature>
<dbReference type="RefSeq" id="WP_328986891.1">
    <property type="nucleotide sequence ID" value="NZ_CP121472.1"/>
</dbReference>
<sequence>MNEEPFFLTDEDIADLTGYVRVDKQREHLRELGIPFCPDRKGRPRVPRNAFRLVAIPQRFRIIEGDVEYRMPYPLPPRPKGSDDTGP</sequence>
<dbReference type="Proteomes" id="UP001432180">
    <property type="component" value="Chromosome"/>
</dbReference>
<gene>
    <name evidence="2" type="ORF">Thiowin_01299</name>
</gene>
<evidence type="ECO:0000259" key="1">
    <source>
        <dbReference type="Pfam" id="PF13986"/>
    </source>
</evidence>
<keyword evidence="3" id="KW-1185">Reference proteome</keyword>